<evidence type="ECO:0000256" key="1">
    <source>
        <dbReference type="SAM" id="SignalP"/>
    </source>
</evidence>
<evidence type="ECO:0000313" key="2">
    <source>
        <dbReference type="EMBL" id="WNK20681.1"/>
    </source>
</evidence>
<feature type="signal peptide" evidence="1">
    <location>
        <begin position="1"/>
        <end position="33"/>
    </location>
</feature>
<organism evidence="2 3">
    <name type="scientific">Halomonas piscis</name>
    <dbReference type="NCBI Taxonomy" id="3031727"/>
    <lineage>
        <taxon>Bacteria</taxon>
        <taxon>Pseudomonadati</taxon>
        <taxon>Pseudomonadota</taxon>
        <taxon>Gammaproteobacteria</taxon>
        <taxon>Oceanospirillales</taxon>
        <taxon>Halomonadaceae</taxon>
        <taxon>Halomonas</taxon>
    </lineage>
</organism>
<feature type="chain" id="PRO_5045544970" description="Sn-glycerol-3-phosphate transporter" evidence="1">
    <location>
        <begin position="34"/>
        <end position="175"/>
    </location>
</feature>
<proteinExistence type="predicted"/>
<name>A0ABY9Z0X3_9GAMM</name>
<keyword evidence="3" id="KW-1185">Reference proteome</keyword>
<dbReference type="EMBL" id="CP119391">
    <property type="protein sequence ID" value="WNK20681.1"/>
    <property type="molecule type" value="Genomic_DNA"/>
</dbReference>
<evidence type="ECO:0008006" key="4">
    <source>
        <dbReference type="Google" id="ProtNLM"/>
    </source>
</evidence>
<accession>A0ABY9Z0X3</accession>
<keyword evidence="1" id="KW-0732">Signal</keyword>
<sequence length="175" mass="19473">MATLIFRMAAARTSRARRWLIALLAGATLPLSAAGSDFWHHDHTFVQTSLVTQHFSGSSGYNEDQNLIGIELHNPDRWLAGTAWLKNSFDQPIWYFYAGRELPFWQPAPNLEFRAKLTAGALRGYKGSKKHKIPFNHYGVAPAILPAVGVRWGKVETDLLLFGNAGVMVNAGIRI</sequence>
<protein>
    <recommendedName>
        <fullName evidence="4">Sn-glycerol-3-phosphate transporter</fullName>
    </recommendedName>
</protein>
<evidence type="ECO:0000313" key="3">
    <source>
        <dbReference type="Proteomes" id="UP001301869"/>
    </source>
</evidence>
<gene>
    <name evidence="2" type="ORF">P1P91_03080</name>
</gene>
<dbReference type="RefSeq" id="WP_311884442.1">
    <property type="nucleotide sequence ID" value="NZ_CP119391.1"/>
</dbReference>
<dbReference type="Proteomes" id="UP001301869">
    <property type="component" value="Chromosome"/>
</dbReference>
<reference evidence="2 3" key="1">
    <citation type="submission" date="2023-03" db="EMBL/GenBank/DDBJ databases">
        <title>Halomonas sp. nov., isolated from Korean tranditional fermented seafood 'Jeotgal'.</title>
        <authorList>
            <person name="Kim B."/>
            <person name="Shin N.-R."/>
        </authorList>
    </citation>
    <scope>NUCLEOTIDE SEQUENCE [LARGE SCALE GENOMIC DNA]</scope>
    <source>
        <strain evidence="2 3">SG2L-4</strain>
    </source>
</reference>